<evidence type="ECO:0000256" key="2">
    <source>
        <dbReference type="ARBA" id="ARBA00023136"/>
    </source>
</evidence>
<dbReference type="PANTHER" id="PTHR39335:SF1">
    <property type="entry name" value="BLL4220 PROTEIN"/>
    <property type="match status" value="1"/>
</dbReference>
<dbReference type="InterPro" id="IPR006664">
    <property type="entry name" value="OMP_bac"/>
</dbReference>
<keyword evidence="6" id="KW-1185">Reference proteome</keyword>
<proteinExistence type="predicted"/>
<dbReference type="Pfam" id="PF03640">
    <property type="entry name" value="Lipoprotein_15"/>
    <property type="match status" value="2"/>
</dbReference>
<accession>A0A5J6MG58</accession>
<evidence type="ECO:0000313" key="5">
    <source>
        <dbReference type="EMBL" id="QEX16433.1"/>
    </source>
</evidence>
<evidence type="ECO:0000256" key="3">
    <source>
        <dbReference type="PROSITE-ProRule" id="PRU00473"/>
    </source>
</evidence>
<dbReference type="CDD" id="cd07185">
    <property type="entry name" value="OmpA_C-like"/>
    <property type="match status" value="1"/>
</dbReference>
<evidence type="ECO:0000259" key="4">
    <source>
        <dbReference type="PROSITE" id="PS51123"/>
    </source>
</evidence>
<dbReference type="InterPro" id="IPR005297">
    <property type="entry name" value="Lipoprotein_repeat"/>
</dbReference>
<dbReference type="GO" id="GO:0009279">
    <property type="term" value="C:cell outer membrane"/>
    <property type="evidence" value="ECO:0007669"/>
    <property type="project" value="InterPro"/>
</dbReference>
<dbReference type="EMBL" id="CP042906">
    <property type="protein sequence ID" value="QEX16433.1"/>
    <property type="molecule type" value="Genomic_DNA"/>
</dbReference>
<gene>
    <name evidence="5" type="ORF">FRZ44_17260</name>
</gene>
<protein>
    <recommendedName>
        <fullName evidence="4">OmpA-like domain-containing protein</fullName>
    </recommendedName>
</protein>
<organism evidence="5 6">
    <name type="scientific">Hypericibacter terrae</name>
    <dbReference type="NCBI Taxonomy" id="2602015"/>
    <lineage>
        <taxon>Bacteria</taxon>
        <taxon>Pseudomonadati</taxon>
        <taxon>Pseudomonadota</taxon>
        <taxon>Alphaproteobacteria</taxon>
        <taxon>Rhodospirillales</taxon>
        <taxon>Dongiaceae</taxon>
        <taxon>Hypericibacter</taxon>
    </lineage>
</organism>
<dbReference type="KEGG" id="htq:FRZ44_17260"/>
<sequence>MYQVDFQTNRSNINAEGQQTIRDVGNLVAGNNNAWVTIVGRTDTAGSASYNRELSQRRANAVRDALLGTGKIPTGRVETAWTGQVKQAVGTVDGVSEAQNRVVDIYVHYTGQPQANYQPSPSTFKMMPTSTGRVLSTDNGMTLYTYDRDNVGQSQCYGQCAEYWPPFLANASAVPSGNMTLISRLDGKKQWASNGMPLYTYVQDRNPGDVEGNNYNNNWHVVR</sequence>
<comment type="subcellular location">
    <subcellularLocation>
        <location evidence="1">Membrane</location>
    </subcellularLocation>
</comment>
<evidence type="ECO:0000256" key="1">
    <source>
        <dbReference type="ARBA" id="ARBA00004370"/>
    </source>
</evidence>
<dbReference type="PROSITE" id="PS51123">
    <property type="entry name" value="OMPA_2"/>
    <property type="match status" value="1"/>
</dbReference>
<dbReference type="PRINTS" id="PR01021">
    <property type="entry name" value="OMPADOMAIN"/>
</dbReference>
<dbReference type="PROSITE" id="PS01068">
    <property type="entry name" value="OMPA_1"/>
    <property type="match status" value="1"/>
</dbReference>
<dbReference type="AlphaFoldDB" id="A0A5J6MG58"/>
<dbReference type="Proteomes" id="UP000326202">
    <property type="component" value="Chromosome"/>
</dbReference>
<dbReference type="Pfam" id="PF00691">
    <property type="entry name" value="OmpA"/>
    <property type="match status" value="1"/>
</dbReference>
<keyword evidence="2 3" id="KW-0472">Membrane</keyword>
<dbReference type="PANTHER" id="PTHR39335">
    <property type="entry name" value="BLL4220 PROTEIN"/>
    <property type="match status" value="1"/>
</dbReference>
<reference evidence="5 6" key="1">
    <citation type="submission" date="2019-08" db="EMBL/GenBank/DDBJ databases">
        <title>Hyperibacter terrae gen. nov., sp. nov. and Hyperibacter viscosus sp. nov., two new members in the family Rhodospirillaceae isolated from the rhizosphere of Hypericum perforatum.</title>
        <authorList>
            <person name="Noviana Z."/>
        </authorList>
    </citation>
    <scope>NUCLEOTIDE SEQUENCE [LARGE SCALE GENOMIC DNA]</scope>
    <source>
        <strain evidence="5 6">R5913</strain>
    </source>
</reference>
<dbReference type="Gene3D" id="3.30.1330.60">
    <property type="entry name" value="OmpA-like domain"/>
    <property type="match status" value="1"/>
</dbReference>
<dbReference type="SUPFAM" id="SSF103088">
    <property type="entry name" value="OmpA-like"/>
    <property type="match status" value="1"/>
</dbReference>
<dbReference type="InterPro" id="IPR006690">
    <property type="entry name" value="OMPA-like_CS"/>
</dbReference>
<dbReference type="InterPro" id="IPR036737">
    <property type="entry name" value="OmpA-like_sf"/>
</dbReference>
<dbReference type="InterPro" id="IPR006665">
    <property type="entry name" value="OmpA-like"/>
</dbReference>
<evidence type="ECO:0000313" key="6">
    <source>
        <dbReference type="Proteomes" id="UP000326202"/>
    </source>
</evidence>
<name>A0A5J6MG58_9PROT</name>
<feature type="domain" description="OmpA-like" evidence="4">
    <location>
        <begin position="1"/>
        <end position="111"/>
    </location>
</feature>
<dbReference type="GO" id="GO:0043448">
    <property type="term" value="P:alkane catabolic process"/>
    <property type="evidence" value="ECO:0007669"/>
    <property type="project" value="TreeGrafter"/>
</dbReference>